<dbReference type="InterPro" id="IPR010921">
    <property type="entry name" value="Trp_repressor/repl_initiator"/>
</dbReference>
<protein>
    <recommendedName>
        <fullName evidence="2">Chromosomal replication initiator DnaA C-terminal domain-containing protein</fullName>
    </recommendedName>
</protein>
<feature type="non-terminal residue" evidence="3">
    <location>
        <position position="1"/>
    </location>
</feature>
<dbReference type="SUPFAM" id="SSF48295">
    <property type="entry name" value="TrpR-like"/>
    <property type="match status" value="1"/>
</dbReference>
<dbReference type="Gene3D" id="1.10.1750.10">
    <property type="match status" value="1"/>
</dbReference>
<sequence length="233" mass="25974">ELDKYPWTGHSTILGRCKNPLIPNAKNRKNPRNPAPGNSRNLRNLRIDPVKTLAEKTIQDVLFLFSSKTGEARRSYRQFVKEGVDQGSRPELQGGGLVRSAGGDKRGLLGRKKDERELSDERILGSGNFVANVMKDANEVLDQRAKFDISLVELISRVCTKFGITVEDLASKSRKRQLSQARGVVCYLAVDELGYSGDDVARMLRISGRGVSDCRERGKKILDKPEIISEYLA</sequence>
<evidence type="ECO:0000313" key="3">
    <source>
        <dbReference type="EMBL" id="GAG00959.1"/>
    </source>
</evidence>
<dbReference type="GO" id="GO:0006275">
    <property type="term" value="P:regulation of DNA replication"/>
    <property type="evidence" value="ECO:0007669"/>
    <property type="project" value="InterPro"/>
</dbReference>
<dbReference type="AlphaFoldDB" id="X0U5E6"/>
<dbReference type="GO" id="GO:0043565">
    <property type="term" value="F:sequence-specific DNA binding"/>
    <property type="evidence" value="ECO:0007669"/>
    <property type="project" value="InterPro"/>
</dbReference>
<accession>X0U5E6</accession>
<proteinExistence type="predicted"/>
<reference evidence="3" key="1">
    <citation type="journal article" date="2014" name="Front. Microbiol.">
        <title>High frequency of phylogenetically diverse reductive dehalogenase-homologous genes in deep subseafloor sedimentary metagenomes.</title>
        <authorList>
            <person name="Kawai M."/>
            <person name="Futagami T."/>
            <person name="Toyoda A."/>
            <person name="Takaki Y."/>
            <person name="Nishi S."/>
            <person name="Hori S."/>
            <person name="Arai W."/>
            <person name="Tsubouchi T."/>
            <person name="Morono Y."/>
            <person name="Uchiyama I."/>
            <person name="Ito T."/>
            <person name="Fujiyama A."/>
            <person name="Inagaki F."/>
            <person name="Takami H."/>
        </authorList>
    </citation>
    <scope>NUCLEOTIDE SEQUENCE</scope>
    <source>
        <strain evidence="3">Expedition CK06-06</strain>
    </source>
</reference>
<evidence type="ECO:0000259" key="2">
    <source>
        <dbReference type="SMART" id="SM00760"/>
    </source>
</evidence>
<comment type="caution">
    <text evidence="3">The sequence shown here is derived from an EMBL/GenBank/DDBJ whole genome shotgun (WGS) entry which is preliminary data.</text>
</comment>
<dbReference type="GO" id="GO:0005524">
    <property type="term" value="F:ATP binding"/>
    <property type="evidence" value="ECO:0007669"/>
    <property type="project" value="InterPro"/>
</dbReference>
<feature type="domain" description="Chromosomal replication initiator DnaA C-terminal" evidence="2">
    <location>
        <begin position="150"/>
        <end position="218"/>
    </location>
</feature>
<dbReference type="Pfam" id="PF08299">
    <property type="entry name" value="Bac_DnaA_C"/>
    <property type="match status" value="1"/>
</dbReference>
<feature type="region of interest" description="Disordered" evidence="1">
    <location>
        <begin position="85"/>
        <end position="108"/>
    </location>
</feature>
<organism evidence="3">
    <name type="scientific">marine sediment metagenome</name>
    <dbReference type="NCBI Taxonomy" id="412755"/>
    <lineage>
        <taxon>unclassified sequences</taxon>
        <taxon>metagenomes</taxon>
        <taxon>ecological metagenomes</taxon>
    </lineage>
</organism>
<name>X0U5E6_9ZZZZ</name>
<dbReference type="InterPro" id="IPR013159">
    <property type="entry name" value="DnaA_C"/>
</dbReference>
<dbReference type="EMBL" id="BARS01029098">
    <property type="protein sequence ID" value="GAG00959.1"/>
    <property type="molecule type" value="Genomic_DNA"/>
</dbReference>
<evidence type="ECO:0000256" key="1">
    <source>
        <dbReference type="SAM" id="MobiDB-lite"/>
    </source>
</evidence>
<feature type="region of interest" description="Disordered" evidence="1">
    <location>
        <begin position="18"/>
        <end position="42"/>
    </location>
</feature>
<dbReference type="SMART" id="SM00760">
    <property type="entry name" value="Bac_DnaA_C"/>
    <property type="match status" value="1"/>
</dbReference>
<dbReference type="GO" id="GO:0006270">
    <property type="term" value="P:DNA replication initiation"/>
    <property type="evidence" value="ECO:0007669"/>
    <property type="project" value="InterPro"/>
</dbReference>
<gene>
    <name evidence="3" type="ORF">S01H1_45529</name>
</gene>